<dbReference type="InterPro" id="IPR023772">
    <property type="entry name" value="DNA-bd_HTH_TetR-type_CS"/>
</dbReference>
<sequence>MTVEEVAVRRRPRNRRQLVVDAAGPVFSELGYHGASMEEVAAKVGITAAALYRHFPNKYALFVECANLMVDRLVSVIDVFDEDAFLTDLLPALAQISVEHRASGGTYRWEARFLEPEERRELRAKFTVVVDATAEALEREFGGGRTRLRAAASLGAVGSITAHRTPIARQRAEDLLVAAGLGVAAVDLDDVAPTASRVRLPARAAAVSRRAEILRAAILLFARSGFHHVSMGQIAAAVGVGSSAIYRHYATKADILAAACLQAAGSLEQAVGQALHGVHGAEEQLEALVAAYVAYSFENLELISVAEAEIMGLPPELRRPVVLAQREHVELWEQRLRAVRPDLDARAARTLVHAGFGVVVEAGRQLRWRDEGDNRDVVTALVLGALTSAGPTAPS</sequence>
<dbReference type="InterPro" id="IPR001647">
    <property type="entry name" value="HTH_TetR"/>
</dbReference>
<reference evidence="6 7" key="1">
    <citation type="submission" date="2019-04" db="EMBL/GenBank/DDBJ databases">
        <authorList>
            <person name="Dong K."/>
        </authorList>
    </citation>
    <scope>NUCLEOTIDE SEQUENCE [LARGE SCALE GENOMIC DNA]</scope>
    <source>
        <strain evidence="7">dk3543</strain>
    </source>
</reference>
<keyword evidence="3" id="KW-0804">Transcription</keyword>
<accession>A0A4U2YMM5</accession>
<dbReference type="Gene3D" id="1.10.357.10">
    <property type="entry name" value="Tetracycline Repressor, domain 2"/>
    <property type="match status" value="2"/>
</dbReference>
<feature type="DNA-binding region" description="H-T-H motif" evidence="4">
    <location>
        <begin position="230"/>
        <end position="249"/>
    </location>
</feature>
<gene>
    <name evidence="6" type="ORF">FC770_07235</name>
</gene>
<dbReference type="GO" id="GO:0000976">
    <property type="term" value="F:transcription cis-regulatory region binding"/>
    <property type="evidence" value="ECO:0007669"/>
    <property type="project" value="TreeGrafter"/>
</dbReference>
<feature type="DNA-binding region" description="H-T-H motif" evidence="4">
    <location>
        <begin position="36"/>
        <end position="55"/>
    </location>
</feature>
<name>A0A4U2YMM5_9ACTN</name>
<keyword evidence="2 4" id="KW-0238">DNA-binding</keyword>
<dbReference type="Proteomes" id="UP000307808">
    <property type="component" value="Unassembled WGS sequence"/>
</dbReference>
<evidence type="ECO:0000256" key="4">
    <source>
        <dbReference type="PROSITE-ProRule" id="PRU00335"/>
    </source>
</evidence>
<proteinExistence type="predicted"/>
<evidence type="ECO:0000313" key="6">
    <source>
        <dbReference type="EMBL" id="TKI62200.1"/>
    </source>
</evidence>
<organism evidence="6 7">
    <name type="scientific">Nocardioides jishulii</name>
    <dbReference type="NCBI Taxonomy" id="2575440"/>
    <lineage>
        <taxon>Bacteria</taxon>
        <taxon>Bacillati</taxon>
        <taxon>Actinomycetota</taxon>
        <taxon>Actinomycetes</taxon>
        <taxon>Propionibacteriales</taxon>
        <taxon>Nocardioidaceae</taxon>
        <taxon>Nocardioides</taxon>
    </lineage>
</organism>
<dbReference type="Pfam" id="PF00440">
    <property type="entry name" value="TetR_N"/>
    <property type="match status" value="2"/>
</dbReference>
<dbReference type="OrthoDB" id="3767959at2"/>
<dbReference type="RefSeq" id="WP_137065469.1">
    <property type="nucleotide sequence ID" value="NZ_CP040748.1"/>
</dbReference>
<protein>
    <submittedName>
        <fullName evidence="6">Helix-turn-helix transcriptional regulator</fullName>
    </submittedName>
</protein>
<dbReference type="Gene3D" id="1.10.10.60">
    <property type="entry name" value="Homeodomain-like"/>
    <property type="match status" value="2"/>
</dbReference>
<dbReference type="PANTHER" id="PTHR30055:SF234">
    <property type="entry name" value="HTH-TYPE TRANSCRIPTIONAL REGULATOR BETI"/>
    <property type="match status" value="1"/>
</dbReference>
<dbReference type="GO" id="GO:0003700">
    <property type="term" value="F:DNA-binding transcription factor activity"/>
    <property type="evidence" value="ECO:0007669"/>
    <property type="project" value="TreeGrafter"/>
</dbReference>
<dbReference type="PROSITE" id="PS01081">
    <property type="entry name" value="HTH_TETR_1"/>
    <property type="match status" value="1"/>
</dbReference>
<dbReference type="AlphaFoldDB" id="A0A4U2YMM5"/>
<evidence type="ECO:0000256" key="2">
    <source>
        <dbReference type="ARBA" id="ARBA00023125"/>
    </source>
</evidence>
<evidence type="ECO:0000256" key="1">
    <source>
        <dbReference type="ARBA" id="ARBA00023015"/>
    </source>
</evidence>
<evidence type="ECO:0000259" key="5">
    <source>
        <dbReference type="PROSITE" id="PS50977"/>
    </source>
</evidence>
<dbReference type="PROSITE" id="PS50977">
    <property type="entry name" value="HTH_TETR_2"/>
    <property type="match status" value="2"/>
</dbReference>
<dbReference type="EMBL" id="SZPY01000002">
    <property type="protein sequence ID" value="TKI62200.1"/>
    <property type="molecule type" value="Genomic_DNA"/>
</dbReference>
<comment type="caution">
    <text evidence="6">The sequence shown here is derived from an EMBL/GenBank/DDBJ whole genome shotgun (WGS) entry which is preliminary data.</text>
</comment>
<feature type="domain" description="HTH tetR-type" evidence="5">
    <location>
        <begin position="13"/>
        <end position="73"/>
    </location>
</feature>
<dbReference type="PANTHER" id="PTHR30055">
    <property type="entry name" value="HTH-TYPE TRANSCRIPTIONAL REGULATOR RUTR"/>
    <property type="match status" value="1"/>
</dbReference>
<dbReference type="InterPro" id="IPR009057">
    <property type="entry name" value="Homeodomain-like_sf"/>
</dbReference>
<feature type="domain" description="HTH tetR-type" evidence="5">
    <location>
        <begin position="207"/>
        <end position="267"/>
    </location>
</feature>
<evidence type="ECO:0000313" key="7">
    <source>
        <dbReference type="Proteomes" id="UP000307808"/>
    </source>
</evidence>
<dbReference type="InterPro" id="IPR036271">
    <property type="entry name" value="Tet_transcr_reg_TetR-rel_C_sf"/>
</dbReference>
<evidence type="ECO:0000256" key="3">
    <source>
        <dbReference type="ARBA" id="ARBA00023163"/>
    </source>
</evidence>
<keyword evidence="1" id="KW-0805">Transcription regulation</keyword>
<dbReference type="PRINTS" id="PR00455">
    <property type="entry name" value="HTHTETR"/>
</dbReference>
<dbReference type="InterPro" id="IPR050109">
    <property type="entry name" value="HTH-type_TetR-like_transc_reg"/>
</dbReference>
<keyword evidence="7" id="KW-1185">Reference proteome</keyword>
<dbReference type="SUPFAM" id="SSF48498">
    <property type="entry name" value="Tetracyclin repressor-like, C-terminal domain"/>
    <property type="match status" value="1"/>
</dbReference>
<dbReference type="SUPFAM" id="SSF46689">
    <property type="entry name" value="Homeodomain-like"/>
    <property type="match status" value="2"/>
</dbReference>